<accession>A0A8T2UPD0</accession>
<dbReference type="AlphaFoldDB" id="A0A8T2UPD0"/>
<reference evidence="1" key="1">
    <citation type="submission" date="2021-08" db="EMBL/GenBank/DDBJ databases">
        <title>WGS assembly of Ceratopteris richardii.</title>
        <authorList>
            <person name="Marchant D.B."/>
            <person name="Chen G."/>
            <person name="Jenkins J."/>
            <person name="Shu S."/>
            <person name="Leebens-Mack J."/>
            <person name="Grimwood J."/>
            <person name="Schmutz J."/>
            <person name="Soltis P."/>
            <person name="Soltis D."/>
            <person name="Chen Z.-H."/>
        </authorList>
    </citation>
    <scope>NUCLEOTIDE SEQUENCE</scope>
    <source>
        <strain evidence="1">Whitten #5841</strain>
        <tissue evidence="1">Leaf</tissue>
    </source>
</reference>
<comment type="caution">
    <text evidence="1">The sequence shown here is derived from an EMBL/GenBank/DDBJ whole genome shotgun (WGS) entry which is preliminary data.</text>
</comment>
<dbReference type="EMBL" id="CM035410">
    <property type="protein sequence ID" value="KAH7437957.1"/>
    <property type="molecule type" value="Genomic_DNA"/>
</dbReference>
<proteinExistence type="predicted"/>
<protein>
    <submittedName>
        <fullName evidence="1">Uncharacterized protein</fullName>
    </submittedName>
</protein>
<keyword evidence="2" id="KW-1185">Reference proteome</keyword>
<organism evidence="1 2">
    <name type="scientific">Ceratopteris richardii</name>
    <name type="common">Triangle waterfern</name>
    <dbReference type="NCBI Taxonomy" id="49495"/>
    <lineage>
        <taxon>Eukaryota</taxon>
        <taxon>Viridiplantae</taxon>
        <taxon>Streptophyta</taxon>
        <taxon>Embryophyta</taxon>
        <taxon>Tracheophyta</taxon>
        <taxon>Polypodiopsida</taxon>
        <taxon>Polypodiidae</taxon>
        <taxon>Polypodiales</taxon>
        <taxon>Pteridineae</taxon>
        <taxon>Pteridaceae</taxon>
        <taxon>Parkerioideae</taxon>
        <taxon>Ceratopteris</taxon>
    </lineage>
</organism>
<dbReference type="Proteomes" id="UP000825935">
    <property type="component" value="Chromosome 5"/>
</dbReference>
<name>A0A8T2UPD0_CERRI</name>
<sequence length="223" mass="24463">MTLISLQMSGPHLFAIALLADAKNSSAFTAMPTMFATDDCNEAHNTLTSPDLLARASTIIISFLPSLHGLQALAKLHPSTKTKVLFHVSDADLISAMEIPYPLLSIVAEYIDALSLETQCYSVPTDLIEVYPSNIFHATSKAEPLTHTTGRLPFGSLPTNGNYLIHHSCRGMIFKAFNLALYIMLYMENLLLMCGSSTSRSLYLPHQTYDPFDTGISTLLEAY</sequence>
<evidence type="ECO:0000313" key="2">
    <source>
        <dbReference type="Proteomes" id="UP000825935"/>
    </source>
</evidence>
<gene>
    <name evidence="1" type="ORF">KP509_05G097700</name>
</gene>
<evidence type="ECO:0000313" key="1">
    <source>
        <dbReference type="EMBL" id="KAH7437957.1"/>
    </source>
</evidence>